<dbReference type="Proteomes" id="UP001274830">
    <property type="component" value="Unassembled WGS sequence"/>
</dbReference>
<feature type="compositionally biased region" description="Basic and acidic residues" evidence="5">
    <location>
        <begin position="528"/>
        <end position="545"/>
    </location>
</feature>
<evidence type="ECO:0000259" key="6">
    <source>
        <dbReference type="Pfam" id="PF09734"/>
    </source>
</evidence>
<dbReference type="RefSeq" id="XP_064699258.1">
    <property type="nucleotide sequence ID" value="XM_064832989.1"/>
</dbReference>
<feature type="domain" description="Transcription factor IIIC subunit 5 HTH" evidence="6">
    <location>
        <begin position="210"/>
        <end position="358"/>
    </location>
</feature>
<evidence type="ECO:0000259" key="7">
    <source>
        <dbReference type="Pfam" id="PF17682"/>
    </source>
</evidence>
<feature type="compositionally biased region" description="Acidic residues" evidence="5">
    <location>
        <begin position="546"/>
        <end position="563"/>
    </location>
</feature>
<keyword evidence="3" id="KW-0804">Transcription</keyword>
<dbReference type="InterPro" id="IPR041499">
    <property type="entry name" value="Tfc1/Sfc1_N"/>
</dbReference>
<dbReference type="PANTHER" id="PTHR13230">
    <property type="entry name" value="GENERAL TRANSCRIPTION FACTOR IIIC, POLYPEPTIDE 5"/>
    <property type="match status" value="1"/>
</dbReference>
<accession>A0AAE0WXR0</accession>
<evidence type="ECO:0000256" key="4">
    <source>
        <dbReference type="ARBA" id="ARBA00023242"/>
    </source>
</evidence>
<dbReference type="Pfam" id="PF17682">
    <property type="entry name" value="Tau95_N"/>
    <property type="match status" value="1"/>
</dbReference>
<dbReference type="Gene3D" id="3.30.200.160">
    <property type="entry name" value="TFIIIC, subcomplex tauA, subunit Sfc1, barrel domain"/>
    <property type="match status" value="1"/>
</dbReference>
<dbReference type="EMBL" id="JAUTXT010000001">
    <property type="protein sequence ID" value="KAK3679898.1"/>
    <property type="molecule type" value="Genomic_DNA"/>
</dbReference>
<reference evidence="8" key="1">
    <citation type="submission" date="2023-07" db="EMBL/GenBank/DDBJ databases">
        <title>Black Yeasts Isolated from many extreme environments.</title>
        <authorList>
            <person name="Coleine C."/>
            <person name="Stajich J.E."/>
            <person name="Selbmann L."/>
        </authorList>
    </citation>
    <scope>NUCLEOTIDE SEQUENCE</scope>
    <source>
        <strain evidence="8">CCFEE 5485</strain>
    </source>
</reference>
<feature type="region of interest" description="Disordered" evidence="5">
    <location>
        <begin position="512"/>
        <end position="570"/>
    </location>
</feature>
<keyword evidence="2" id="KW-0238">DNA-binding</keyword>
<evidence type="ECO:0000313" key="8">
    <source>
        <dbReference type="EMBL" id="KAK3679898.1"/>
    </source>
</evidence>
<protein>
    <submittedName>
        <fullName evidence="8">Tau 95 subunit of transcription factor TFIIIC</fullName>
    </submittedName>
</protein>
<evidence type="ECO:0000256" key="2">
    <source>
        <dbReference type="ARBA" id="ARBA00023125"/>
    </source>
</evidence>
<dbReference type="GO" id="GO:0005634">
    <property type="term" value="C:nucleus"/>
    <property type="evidence" value="ECO:0007669"/>
    <property type="project" value="UniProtKB-SubCell"/>
</dbReference>
<gene>
    <name evidence="8" type="primary">TFC1</name>
    <name evidence="8" type="ORF">LTR78_000275</name>
</gene>
<dbReference type="PANTHER" id="PTHR13230:SF5">
    <property type="entry name" value="GENERAL TRANSCRIPTION FACTOR 3C POLYPEPTIDE 5"/>
    <property type="match status" value="1"/>
</dbReference>
<evidence type="ECO:0000256" key="5">
    <source>
        <dbReference type="SAM" id="MobiDB-lite"/>
    </source>
</evidence>
<dbReference type="Pfam" id="PF09734">
    <property type="entry name" value="Tau95"/>
    <property type="match status" value="1"/>
</dbReference>
<dbReference type="InterPro" id="IPR019136">
    <property type="entry name" value="TF_IIIC_su-5_HTH"/>
</dbReference>
<proteinExistence type="predicted"/>
<dbReference type="GO" id="GO:0001002">
    <property type="term" value="F:RNA polymerase III type 1 promoter sequence-specific DNA binding"/>
    <property type="evidence" value="ECO:0007669"/>
    <property type="project" value="TreeGrafter"/>
</dbReference>
<feature type="domain" description="Transcription factor IIIC subunit Tfc1/Sfc1 triple barrel" evidence="7">
    <location>
        <begin position="21"/>
        <end position="169"/>
    </location>
</feature>
<organism evidence="8 9">
    <name type="scientific">Recurvomyces mirabilis</name>
    <dbReference type="NCBI Taxonomy" id="574656"/>
    <lineage>
        <taxon>Eukaryota</taxon>
        <taxon>Fungi</taxon>
        <taxon>Dikarya</taxon>
        <taxon>Ascomycota</taxon>
        <taxon>Pezizomycotina</taxon>
        <taxon>Dothideomycetes</taxon>
        <taxon>Dothideomycetidae</taxon>
        <taxon>Mycosphaerellales</taxon>
        <taxon>Teratosphaeriaceae</taxon>
        <taxon>Recurvomyces</taxon>
    </lineage>
</organism>
<dbReference type="GO" id="GO:0006384">
    <property type="term" value="P:transcription initiation at RNA polymerase III promoter"/>
    <property type="evidence" value="ECO:0007669"/>
    <property type="project" value="InterPro"/>
</dbReference>
<dbReference type="AlphaFoldDB" id="A0AAE0WXR0"/>
<dbReference type="InterPro" id="IPR042536">
    <property type="entry name" value="TFIIIC_tauA_Sfc1"/>
</dbReference>
<comment type="caution">
    <text evidence="8">The sequence shown here is derived from an EMBL/GenBank/DDBJ whole genome shotgun (WGS) entry which is preliminary data.</text>
</comment>
<comment type="subcellular location">
    <subcellularLocation>
        <location evidence="1">Nucleus</location>
    </subcellularLocation>
</comment>
<name>A0AAE0WXR0_9PEZI</name>
<sequence length="570" mass="63797">MVPVPEAQTAPTYTVPLQRIVSIEHPCIIKNLEKGVKSLGGEAQIKHVLEHKVGDGEIRVNAQGHVYAEPVVGVSLRSDDVLAKKMPSTGVKTRNVLVRVSVPKWTGRKRKRGSVDPFEPAPLAEANETSIKAPDLLRRLRDHDDSYELEALGVISETHRFRGQPDFQMHTRDIPIMREVESHLLTSKYEDFKKFKVDLTPGRSANDMLPLPPNLHMLDQPYRYEYQQANDVKYLFNAQGTPIAINTNAYSNRRLGEALAPDAPDVPTGPPEGLRLSGRQEKNVLAAIKLLKELLNKRPLVSRRVIASEIPQYSEGAIKEATEWVGYSFSAGPWRDILIKFGVDPRTDPKYRFYQTMLLSFDKTLGSAKPGAYINKANRKESATRKDHLFDGKTVRPSIKSWQVCDIVDPMLHSILQTEVIRSECEVHQSGWFHPGTLAKVRVILRDKARCLLVGEAIDEVVYAPIVGFPDVLTMEEDFAKATVQKDAGDRVMELVGGFRAMGKLYGKRDRYTGRSREETESSAPVGDGREQTLEVEEDGQREVDDREADVDGDGDEIAEATEENSQPEG</sequence>
<dbReference type="GO" id="GO:0001003">
    <property type="term" value="F:RNA polymerase III type 2 promoter sequence-specific DNA binding"/>
    <property type="evidence" value="ECO:0007669"/>
    <property type="project" value="TreeGrafter"/>
</dbReference>
<dbReference type="InterPro" id="IPR040454">
    <property type="entry name" value="TF_IIIC_Tfc1/Sfc1"/>
</dbReference>
<dbReference type="GO" id="GO:0000127">
    <property type="term" value="C:transcription factor TFIIIC complex"/>
    <property type="evidence" value="ECO:0007669"/>
    <property type="project" value="InterPro"/>
</dbReference>
<evidence type="ECO:0000256" key="3">
    <source>
        <dbReference type="ARBA" id="ARBA00023163"/>
    </source>
</evidence>
<keyword evidence="4" id="KW-0539">Nucleus</keyword>
<evidence type="ECO:0000313" key="9">
    <source>
        <dbReference type="Proteomes" id="UP001274830"/>
    </source>
</evidence>
<evidence type="ECO:0000256" key="1">
    <source>
        <dbReference type="ARBA" id="ARBA00004123"/>
    </source>
</evidence>
<dbReference type="GeneID" id="89957514"/>
<keyword evidence="9" id="KW-1185">Reference proteome</keyword>